<sequence>MSKAVNVVGKVLKWSVGCGLVGWLGYESLYNSKLLFFDSGHRGVIYNRIGGIKNKVIPEGTHFLIPWFERVNKYDIRTQPRTMTSLTGTRDLQMVNISLRVLCHPNIDILPQTYKELGLNWNERVMPSIVNEVLKQVVAQFNASALLTQREQVSRLIQRNLIERGREFGIIIDDVAIIDLAFGREFTNAVEAKQVAQQEAERAKYVVEQAKQDKKSTIIRAEGEATSARLIGEAMENNPGFIELRRINTAKDIAATIARSNNRVYLTSDSLLLNIMSDSGATERMSQEKKEAVKEQPEKSMW</sequence>
<evidence type="ECO:0000256" key="6">
    <source>
        <dbReference type="RuleBase" id="RU366048"/>
    </source>
</evidence>
<dbReference type="PRINTS" id="PR00679">
    <property type="entry name" value="PROHIBITIN"/>
</dbReference>
<organism evidence="9 10">
    <name type="scientific">Blastocystis sp. subtype 1 (strain ATCC 50177 / NandII)</name>
    <dbReference type="NCBI Taxonomy" id="478820"/>
    <lineage>
        <taxon>Eukaryota</taxon>
        <taxon>Sar</taxon>
        <taxon>Stramenopiles</taxon>
        <taxon>Bigyra</taxon>
        <taxon>Opalozoa</taxon>
        <taxon>Opalinata</taxon>
        <taxon>Blastocystidae</taxon>
        <taxon>Blastocystis</taxon>
    </lineage>
</organism>
<evidence type="ECO:0000313" key="10">
    <source>
        <dbReference type="Proteomes" id="UP000078348"/>
    </source>
</evidence>
<evidence type="ECO:0000259" key="8">
    <source>
        <dbReference type="SMART" id="SM00244"/>
    </source>
</evidence>
<comment type="caution">
    <text evidence="9">The sequence shown here is derived from an EMBL/GenBank/DDBJ whole genome shotgun (WGS) entry which is preliminary data.</text>
</comment>
<proteinExistence type="inferred from homology"/>
<keyword evidence="3 6" id="KW-0999">Mitochondrion inner membrane</keyword>
<gene>
    <name evidence="9" type="ORF">AV274_3050</name>
</gene>
<dbReference type="SMART" id="SM00244">
    <property type="entry name" value="PHB"/>
    <property type="match status" value="1"/>
</dbReference>
<accession>A0A196SG25</accession>
<dbReference type="EMBL" id="LXWW01000159">
    <property type="protein sequence ID" value="OAO15271.1"/>
    <property type="molecule type" value="Genomic_DNA"/>
</dbReference>
<dbReference type="GO" id="GO:0005743">
    <property type="term" value="C:mitochondrial inner membrane"/>
    <property type="evidence" value="ECO:0007669"/>
    <property type="project" value="UniProtKB-SubCell"/>
</dbReference>
<protein>
    <recommendedName>
        <fullName evidence="6">Prohibitin</fullName>
    </recommendedName>
</protein>
<dbReference type="InterPro" id="IPR000163">
    <property type="entry name" value="Prohibitin"/>
</dbReference>
<dbReference type="Proteomes" id="UP000078348">
    <property type="component" value="Unassembled WGS sequence"/>
</dbReference>
<evidence type="ECO:0000256" key="5">
    <source>
        <dbReference type="ARBA" id="ARBA00023136"/>
    </source>
</evidence>
<evidence type="ECO:0000313" key="9">
    <source>
        <dbReference type="EMBL" id="OAO15271.1"/>
    </source>
</evidence>
<reference evidence="9 10" key="1">
    <citation type="submission" date="2016-05" db="EMBL/GenBank/DDBJ databases">
        <title>Nuclear genome of Blastocystis sp. subtype 1 NandII.</title>
        <authorList>
            <person name="Gentekaki E."/>
            <person name="Curtis B."/>
            <person name="Stairs C."/>
            <person name="Eme L."/>
            <person name="Herman E."/>
            <person name="Klimes V."/>
            <person name="Arias M.C."/>
            <person name="Elias M."/>
            <person name="Hilliou F."/>
            <person name="Klute M."/>
            <person name="Malik S.-B."/>
            <person name="Pightling A."/>
            <person name="Rachubinski R."/>
            <person name="Salas D."/>
            <person name="Schlacht A."/>
            <person name="Suga H."/>
            <person name="Archibald J."/>
            <person name="Ball S.G."/>
            <person name="Clark G."/>
            <person name="Dacks J."/>
            <person name="Van Der Giezen M."/>
            <person name="Tsaousis A."/>
            <person name="Roger A."/>
        </authorList>
    </citation>
    <scope>NUCLEOTIDE SEQUENCE [LARGE SCALE GENOMIC DNA]</scope>
    <source>
        <strain evidence="10">ATCC 50177 / NandII</strain>
    </source>
</reference>
<dbReference type="GO" id="GO:0007005">
    <property type="term" value="P:mitochondrion organization"/>
    <property type="evidence" value="ECO:0007669"/>
    <property type="project" value="TreeGrafter"/>
</dbReference>
<evidence type="ECO:0000256" key="1">
    <source>
        <dbReference type="ARBA" id="ARBA00004273"/>
    </source>
</evidence>
<keyword evidence="10" id="KW-1185">Reference proteome</keyword>
<dbReference type="STRING" id="478820.A0A196SG25"/>
<dbReference type="PANTHER" id="PTHR23222">
    <property type="entry name" value="PROHIBITIN"/>
    <property type="match status" value="1"/>
</dbReference>
<dbReference type="InterPro" id="IPR036013">
    <property type="entry name" value="Band_7/SPFH_dom_sf"/>
</dbReference>
<dbReference type="FunFam" id="3.30.479.30:FF:000001">
    <property type="entry name" value="Prohibitin 2"/>
    <property type="match status" value="1"/>
</dbReference>
<dbReference type="CDD" id="cd03401">
    <property type="entry name" value="SPFH_prohibitin"/>
    <property type="match status" value="1"/>
</dbReference>
<dbReference type="InterPro" id="IPR001107">
    <property type="entry name" value="Band_7"/>
</dbReference>
<dbReference type="Gene3D" id="3.30.479.30">
    <property type="entry name" value="Band 7 domain"/>
    <property type="match status" value="1"/>
</dbReference>
<feature type="region of interest" description="Disordered" evidence="7">
    <location>
        <begin position="280"/>
        <end position="302"/>
    </location>
</feature>
<feature type="compositionally biased region" description="Basic and acidic residues" evidence="7">
    <location>
        <begin position="285"/>
        <end position="302"/>
    </location>
</feature>
<comment type="similarity">
    <text evidence="2 6">Belongs to the prohibitin family.</text>
</comment>
<keyword evidence="5" id="KW-0472">Membrane</keyword>
<evidence type="ECO:0000256" key="7">
    <source>
        <dbReference type="SAM" id="MobiDB-lite"/>
    </source>
</evidence>
<evidence type="ECO:0000256" key="3">
    <source>
        <dbReference type="ARBA" id="ARBA00022792"/>
    </source>
</evidence>
<feature type="domain" description="Band 7" evidence="8">
    <location>
        <begin position="33"/>
        <end position="194"/>
    </location>
</feature>
<dbReference type="OrthoDB" id="275637at2759"/>
<dbReference type="Pfam" id="PF01145">
    <property type="entry name" value="Band_7"/>
    <property type="match status" value="1"/>
</dbReference>
<evidence type="ECO:0000256" key="4">
    <source>
        <dbReference type="ARBA" id="ARBA00023128"/>
    </source>
</evidence>
<dbReference type="SUPFAM" id="SSF117892">
    <property type="entry name" value="Band 7/SPFH domain"/>
    <property type="match status" value="1"/>
</dbReference>
<keyword evidence="4" id="KW-0496">Mitochondrion</keyword>
<dbReference type="PANTHER" id="PTHR23222:SF1">
    <property type="entry name" value="PROHIBITIN-2"/>
    <property type="match status" value="1"/>
</dbReference>
<comment type="subcellular location">
    <subcellularLocation>
        <location evidence="1 6">Mitochondrion inner membrane</location>
    </subcellularLocation>
</comment>
<name>A0A196SG25_BLAHN</name>
<evidence type="ECO:0000256" key="2">
    <source>
        <dbReference type="ARBA" id="ARBA00009658"/>
    </source>
</evidence>
<dbReference type="AlphaFoldDB" id="A0A196SG25"/>